<name>A0A8J5RFS5_ZIZPA</name>
<dbReference type="Proteomes" id="UP000729402">
    <property type="component" value="Unassembled WGS sequence"/>
</dbReference>
<dbReference type="AlphaFoldDB" id="A0A8J5RFS5"/>
<dbReference type="EMBL" id="JAAALK010000288">
    <property type="protein sequence ID" value="KAG8052886.1"/>
    <property type="molecule type" value="Genomic_DNA"/>
</dbReference>
<reference evidence="2" key="2">
    <citation type="submission" date="2021-02" db="EMBL/GenBank/DDBJ databases">
        <authorList>
            <person name="Kimball J.A."/>
            <person name="Haas M.W."/>
            <person name="Macchietto M."/>
            <person name="Kono T."/>
            <person name="Duquette J."/>
            <person name="Shao M."/>
        </authorList>
    </citation>
    <scope>NUCLEOTIDE SEQUENCE</scope>
    <source>
        <tissue evidence="2">Fresh leaf tissue</tissue>
    </source>
</reference>
<gene>
    <name evidence="2" type="ORF">GUJ93_ZPchr0001g31427</name>
</gene>
<evidence type="ECO:0000313" key="3">
    <source>
        <dbReference type="Proteomes" id="UP000729402"/>
    </source>
</evidence>
<feature type="region of interest" description="Disordered" evidence="1">
    <location>
        <begin position="9"/>
        <end position="30"/>
    </location>
</feature>
<proteinExistence type="predicted"/>
<organism evidence="2 3">
    <name type="scientific">Zizania palustris</name>
    <name type="common">Northern wild rice</name>
    <dbReference type="NCBI Taxonomy" id="103762"/>
    <lineage>
        <taxon>Eukaryota</taxon>
        <taxon>Viridiplantae</taxon>
        <taxon>Streptophyta</taxon>
        <taxon>Embryophyta</taxon>
        <taxon>Tracheophyta</taxon>
        <taxon>Spermatophyta</taxon>
        <taxon>Magnoliopsida</taxon>
        <taxon>Liliopsida</taxon>
        <taxon>Poales</taxon>
        <taxon>Poaceae</taxon>
        <taxon>BOP clade</taxon>
        <taxon>Oryzoideae</taxon>
        <taxon>Oryzeae</taxon>
        <taxon>Zizaniinae</taxon>
        <taxon>Zizania</taxon>
    </lineage>
</organism>
<reference evidence="2" key="1">
    <citation type="journal article" date="2021" name="bioRxiv">
        <title>Whole Genome Assembly and Annotation of Northern Wild Rice, Zizania palustris L., Supports a Whole Genome Duplication in the Zizania Genus.</title>
        <authorList>
            <person name="Haas M."/>
            <person name="Kono T."/>
            <person name="Macchietto M."/>
            <person name="Millas R."/>
            <person name="McGilp L."/>
            <person name="Shao M."/>
            <person name="Duquette J."/>
            <person name="Hirsch C.N."/>
            <person name="Kimball J."/>
        </authorList>
    </citation>
    <scope>NUCLEOTIDE SEQUENCE</scope>
    <source>
        <tissue evidence="2">Fresh leaf tissue</tissue>
    </source>
</reference>
<keyword evidence="3" id="KW-1185">Reference proteome</keyword>
<evidence type="ECO:0000313" key="2">
    <source>
        <dbReference type="EMBL" id="KAG8052886.1"/>
    </source>
</evidence>
<accession>A0A8J5RFS5</accession>
<protein>
    <submittedName>
        <fullName evidence="2">Uncharacterized protein</fullName>
    </submittedName>
</protein>
<sequence length="114" mass="12597">METAGVVELDGPAGGALQGNPLGPHGGGPKRFPLARRKGCDFLDILLQFLNLMAELRIVGDKDLRSRGSDPRKSVDASLPSPQLLRRHFEGFVRELCMMLTFLGFLFEPEFQEV</sequence>
<comment type="caution">
    <text evidence="2">The sequence shown here is derived from an EMBL/GenBank/DDBJ whole genome shotgun (WGS) entry which is preliminary data.</text>
</comment>
<evidence type="ECO:0000256" key="1">
    <source>
        <dbReference type="SAM" id="MobiDB-lite"/>
    </source>
</evidence>